<dbReference type="InterPro" id="IPR051052">
    <property type="entry name" value="Diverse_substrate_MTase"/>
</dbReference>
<dbReference type="CDD" id="cd02440">
    <property type="entry name" value="AdoMet_MTases"/>
    <property type="match status" value="1"/>
</dbReference>
<dbReference type="PANTHER" id="PTHR44942:SF4">
    <property type="entry name" value="METHYLTRANSFERASE TYPE 11 DOMAIN-CONTAINING PROTEIN"/>
    <property type="match status" value="1"/>
</dbReference>
<feature type="domain" description="Methyltransferase type 11" evidence="4">
    <location>
        <begin position="1"/>
        <end position="88"/>
    </location>
</feature>
<accession>A0A4Q2ECM2</accession>
<evidence type="ECO:0000256" key="3">
    <source>
        <dbReference type="ARBA" id="ARBA00022679"/>
    </source>
</evidence>
<dbReference type="GO" id="GO:0008757">
    <property type="term" value="F:S-adenosylmethionine-dependent methyltransferase activity"/>
    <property type="evidence" value="ECO:0007669"/>
    <property type="project" value="InterPro"/>
</dbReference>
<comment type="similarity">
    <text evidence="1">Belongs to the methyltransferase superfamily.</text>
</comment>
<dbReference type="GO" id="GO:0032259">
    <property type="term" value="P:methylation"/>
    <property type="evidence" value="ECO:0007669"/>
    <property type="project" value="UniProtKB-KW"/>
</dbReference>
<comment type="caution">
    <text evidence="5">The sequence shown here is derived from an EMBL/GenBank/DDBJ whole genome shotgun (WGS) entry which is preliminary data.</text>
</comment>
<evidence type="ECO:0000256" key="1">
    <source>
        <dbReference type="ARBA" id="ARBA00008361"/>
    </source>
</evidence>
<dbReference type="Proteomes" id="UP000290624">
    <property type="component" value="Unassembled WGS sequence"/>
</dbReference>
<keyword evidence="6" id="KW-1185">Reference proteome</keyword>
<dbReference type="InterPro" id="IPR013216">
    <property type="entry name" value="Methyltransf_11"/>
</dbReference>
<dbReference type="SUPFAM" id="SSF53335">
    <property type="entry name" value="S-adenosyl-L-methionine-dependent methyltransferases"/>
    <property type="match status" value="1"/>
</dbReference>
<evidence type="ECO:0000313" key="6">
    <source>
        <dbReference type="Proteomes" id="UP000290624"/>
    </source>
</evidence>
<gene>
    <name evidence="5" type="ORF">C1706_12475</name>
</gene>
<dbReference type="Pfam" id="PF08241">
    <property type="entry name" value="Methyltransf_11"/>
    <property type="match status" value="1"/>
</dbReference>
<reference evidence="5 6" key="1">
    <citation type="submission" date="2018-01" db="EMBL/GenBank/DDBJ databases">
        <title>Lactibacter flavus gen. nov., sp. nov., a novel bacterium of the family Propionibacteriaceae isolated from raw milk and dairy products.</title>
        <authorList>
            <person name="Wenning M."/>
            <person name="Breitenwieser F."/>
            <person name="Huptas C."/>
            <person name="von Neubeck M."/>
            <person name="Busse H.-J."/>
            <person name="Scherer S."/>
        </authorList>
    </citation>
    <scope>NUCLEOTIDE SEQUENCE [LARGE SCALE GENOMIC DNA]</scope>
    <source>
        <strain evidence="5 6">VG341</strain>
    </source>
</reference>
<evidence type="ECO:0000313" key="5">
    <source>
        <dbReference type="EMBL" id="RXW31290.1"/>
    </source>
</evidence>
<proteinExistence type="inferred from homology"/>
<keyword evidence="3 5" id="KW-0808">Transferase</keyword>
<dbReference type="RefSeq" id="WP_129459565.1">
    <property type="nucleotide sequence ID" value="NZ_PPCV01000010.1"/>
</dbReference>
<dbReference type="Gene3D" id="3.40.50.150">
    <property type="entry name" value="Vaccinia Virus protein VP39"/>
    <property type="match status" value="1"/>
</dbReference>
<protein>
    <submittedName>
        <fullName evidence="5">SAM-dependent methyltransferase</fullName>
    </submittedName>
</protein>
<evidence type="ECO:0000256" key="2">
    <source>
        <dbReference type="ARBA" id="ARBA00022603"/>
    </source>
</evidence>
<dbReference type="OrthoDB" id="9797252at2"/>
<dbReference type="AlphaFoldDB" id="A0A4Q2ECM2"/>
<name>A0A4Q2ECM2_9ACTN</name>
<sequence>MGAGTGLLTDSLVARRLRVIAVDPSASMLAELAARHPDVPRVVAAAEHSGQPDESADAALVAQAWHWLDLIAAAQEAARVLRPGGRLAMIWNQRLLANEWQRRFDAVQPDPRGIDAAQGAAEVSPSFFGPREEWSSTWQREVSAGEYLALYMTHSPFLVASADERAERLRRWRALLEEHGSETLTEEYATYAWRYTRQL</sequence>
<dbReference type="EMBL" id="PPCV01000010">
    <property type="protein sequence ID" value="RXW31290.1"/>
    <property type="molecule type" value="Genomic_DNA"/>
</dbReference>
<dbReference type="PANTHER" id="PTHR44942">
    <property type="entry name" value="METHYLTRANSF_11 DOMAIN-CONTAINING PROTEIN"/>
    <property type="match status" value="1"/>
</dbReference>
<keyword evidence="2 5" id="KW-0489">Methyltransferase</keyword>
<evidence type="ECO:0000259" key="4">
    <source>
        <dbReference type="Pfam" id="PF08241"/>
    </source>
</evidence>
<organism evidence="5 6">
    <name type="scientific">Propioniciclava flava</name>
    <dbReference type="NCBI Taxonomy" id="2072026"/>
    <lineage>
        <taxon>Bacteria</taxon>
        <taxon>Bacillati</taxon>
        <taxon>Actinomycetota</taxon>
        <taxon>Actinomycetes</taxon>
        <taxon>Propionibacteriales</taxon>
        <taxon>Propionibacteriaceae</taxon>
        <taxon>Propioniciclava</taxon>
    </lineage>
</organism>
<dbReference type="InterPro" id="IPR029063">
    <property type="entry name" value="SAM-dependent_MTases_sf"/>
</dbReference>